<dbReference type="Proteomes" id="UP001310594">
    <property type="component" value="Unassembled WGS sequence"/>
</dbReference>
<sequence length="1025" mass="118264">MRGTLESPIETTGRVVGMSAAEADKILEEIAEIKQFLFCRLLLSQAAVLPNALKADSIHGFLVDAEVATADLRDLCLRFEQPSLQEIRDACADFFRGDTQEEAESEEREEDEVDPISKNVQRFKHKTVPEKWQSKHELAVQQKKKTRRIAAEDEGQTLVDFGTMEDGKFKNALVRVKVCGRTIWNYPSASAMTRSGWLQYSVIAKGSRLFDAIELCRSWEEFWELNVLAMFQYFPSPHWEQWAGDRARLQLLQLGFIPYMQFDKADFFKQDKVDRRARPAARVILQTRNVIGAHIKRNDPVSQRLVQYLAMRTHVLAMMVRDAKTGRVIIKPPEEECWLSRDCVTLLFDESEEPEPEWKVTREVGEDLFEQISGKKEREWQFGFLEYYEIIVWDLEPGRPFAGLYNTIQETLFKAHRVVEGLDMYRPVEPVVATLYRDPKTYRVRDARPGEWTLRDELTKASRFTWGDMGKGNASMNQPLPPNIFYNDVDAAEDLILFSEELGGKRNAVTGHTDAITSLLEHTGPNWKRFVNDIDSSEDEDDYPDPWQESKATKESPLSKVGSGSGSSNNSNDLATLPMDDGDSEWTTDDSDDMPCTYPNCKYGRPERCKKPKSRQVLFDTDDGDPETFRLALGFERIEPSSDRDPETDFPSFAEREAAKVFKKQWHEAVTNPAERAQHADVQLLLREMTLKTFPPSAKHCGLNVLLWLRCHFHAHRVTWRDMERAYASIAVFFPGGAGLGDVSMQATEILERLTDQDTRARCVPDRRTSRSNLVLADELWTPINRINKELQRSRTPYHREWDEVARPVIAQWFRAGVIAPAYLDEYESNGTVAVVEESGRKPDVLLDFRKRRRSHWPTMEDVGRTQTGDPIQDPYSVDLLAKARAYASKHSTARFALLRVWTHSHFYPLTVAPHRRHEQSFEDTVGRVWIWRFIPKDMPGSEWSMQYNVTSRLKRYSKMFGDRIVLKRDIMLVMGSDEAELKKMAMGATFAISSTPWRLELDLWKSFVNVDLEFLESLDEWWLK</sequence>
<name>A0AAN7WF23_9PEZI</name>
<gene>
    <name evidence="2" type="ORF">LTR97_002408</name>
</gene>
<dbReference type="AlphaFoldDB" id="A0AAN7WF23"/>
<evidence type="ECO:0000313" key="3">
    <source>
        <dbReference type="Proteomes" id="UP001310594"/>
    </source>
</evidence>
<reference evidence="2" key="1">
    <citation type="submission" date="2023-08" db="EMBL/GenBank/DDBJ databases">
        <title>Black Yeasts Isolated from many extreme environments.</title>
        <authorList>
            <person name="Coleine C."/>
            <person name="Stajich J.E."/>
            <person name="Selbmann L."/>
        </authorList>
    </citation>
    <scope>NUCLEOTIDE SEQUENCE</scope>
    <source>
        <strain evidence="2">CCFEE 5810</strain>
    </source>
</reference>
<dbReference type="EMBL" id="JAVRQU010000003">
    <property type="protein sequence ID" value="KAK5705290.1"/>
    <property type="molecule type" value="Genomic_DNA"/>
</dbReference>
<organism evidence="2 3">
    <name type="scientific">Elasticomyces elasticus</name>
    <dbReference type="NCBI Taxonomy" id="574655"/>
    <lineage>
        <taxon>Eukaryota</taxon>
        <taxon>Fungi</taxon>
        <taxon>Dikarya</taxon>
        <taxon>Ascomycota</taxon>
        <taxon>Pezizomycotina</taxon>
        <taxon>Dothideomycetes</taxon>
        <taxon>Dothideomycetidae</taxon>
        <taxon>Mycosphaerellales</taxon>
        <taxon>Teratosphaeriaceae</taxon>
        <taxon>Elasticomyces</taxon>
    </lineage>
</organism>
<protein>
    <submittedName>
        <fullName evidence="2">Uncharacterized protein</fullName>
    </submittedName>
</protein>
<feature type="region of interest" description="Disordered" evidence="1">
    <location>
        <begin position="530"/>
        <end position="593"/>
    </location>
</feature>
<feature type="compositionally biased region" description="Acidic residues" evidence="1">
    <location>
        <begin position="580"/>
        <end position="593"/>
    </location>
</feature>
<comment type="caution">
    <text evidence="2">The sequence shown here is derived from an EMBL/GenBank/DDBJ whole genome shotgun (WGS) entry which is preliminary data.</text>
</comment>
<evidence type="ECO:0000256" key="1">
    <source>
        <dbReference type="SAM" id="MobiDB-lite"/>
    </source>
</evidence>
<feature type="compositionally biased region" description="Acidic residues" evidence="1">
    <location>
        <begin position="535"/>
        <end position="544"/>
    </location>
</feature>
<evidence type="ECO:0000313" key="2">
    <source>
        <dbReference type="EMBL" id="KAK5705290.1"/>
    </source>
</evidence>
<accession>A0AAN7WF23</accession>
<proteinExistence type="predicted"/>